<dbReference type="InterPro" id="IPR003819">
    <property type="entry name" value="TauD/TfdA-like"/>
</dbReference>
<dbReference type="GO" id="GO:0005737">
    <property type="term" value="C:cytoplasm"/>
    <property type="evidence" value="ECO:0007669"/>
    <property type="project" value="TreeGrafter"/>
</dbReference>
<dbReference type="Pfam" id="PF02668">
    <property type="entry name" value="TauD"/>
    <property type="match status" value="1"/>
</dbReference>
<accession>A0AAD9FXD3</accession>
<comment type="similarity">
    <text evidence="1">Belongs to the TfdA dioxygenase family.</text>
</comment>
<evidence type="ECO:0000256" key="3">
    <source>
        <dbReference type="ARBA" id="ARBA00022964"/>
    </source>
</evidence>
<dbReference type="PANTHER" id="PTHR30468">
    <property type="entry name" value="ALPHA-KETOGLUTARATE-DEPENDENT SULFONATE DIOXYGENASE"/>
    <property type="match status" value="1"/>
</dbReference>
<reference evidence="7" key="1">
    <citation type="submission" date="2023-02" db="EMBL/GenBank/DDBJ databases">
        <title>Identification and recombinant expression of a fungal hydrolase from Papiliotrema laurentii that hydrolyzes apple cutin and clears colloidal polyester polyurethane.</title>
        <authorList>
            <consortium name="DOE Joint Genome Institute"/>
            <person name="Roman V.A."/>
            <person name="Bojanowski C."/>
            <person name="Crable B.R."/>
            <person name="Wagner D.N."/>
            <person name="Hung C.S."/>
            <person name="Nadeau L.J."/>
            <person name="Schratz L."/>
            <person name="Haridas S."/>
            <person name="Pangilinan J."/>
            <person name="Lipzen A."/>
            <person name="Na H."/>
            <person name="Yan M."/>
            <person name="Ng V."/>
            <person name="Grigoriev I.V."/>
            <person name="Spatafora J.W."/>
            <person name="Barlow D."/>
            <person name="Biffinger J."/>
            <person name="Kelley-Loughnane N."/>
            <person name="Varaljay V.A."/>
            <person name="Crookes-Goodson W.J."/>
        </authorList>
    </citation>
    <scope>NUCLEOTIDE SEQUENCE</scope>
    <source>
        <strain evidence="7">5307AH</strain>
    </source>
</reference>
<dbReference type="InterPro" id="IPR042098">
    <property type="entry name" value="TauD-like_sf"/>
</dbReference>
<evidence type="ECO:0000256" key="2">
    <source>
        <dbReference type="ARBA" id="ARBA00022723"/>
    </source>
</evidence>
<keyword evidence="8" id="KW-1185">Reference proteome</keyword>
<dbReference type="GO" id="GO:0016706">
    <property type="term" value="F:2-oxoglutarate-dependent dioxygenase activity"/>
    <property type="evidence" value="ECO:0007669"/>
    <property type="project" value="TreeGrafter"/>
</dbReference>
<keyword evidence="3" id="KW-0223">Dioxygenase</keyword>
<evidence type="ECO:0000313" key="8">
    <source>
        <dbReference type="Proteomes" id="UP001182556"/>
    </source>
</evidence>
<evidence type="ECO:0000313" key="7">
    <source>
        <dbReference type="EMBL" id="KAK1927762.1"/>
    </source>
</evidence>
<feature type="domain" description="TauD/TfdA-like" evidence="6">
    <location>
        <begin position="40"/>
        <end position="326"/>
    </location>
</feature>
<protein>
    <recommendedName>
        <fullName evidence="6">TauD/TfdA-like domain-containing protein</fullName>
    </recommendedName>
</protein>
<dbReference type="GO" id="GO:0046872">
    <property type="term" value="F:metal ion binding"/>
    <property type="evidence" value="ECO:0007669"/>
    <property type="project" value="UniProtKB-KW"/>
</dbReference>
<sequence length="360" mass="39964">MAVAQTVTDTVTQAIGSLGLRGSTHPLSRNHSLDVFENFQSTPVIGQEFPSKAAQLAEIVHDDEKVKDLAVLVSQRGVVFFRGQDIGLEDQKILGRKLGELSGKPKESGLHIHPTTEAGAEKGDQISVISSERKALFFLNDRSRFASTGWHTDITFEPVPSDYAILKIHTNPSSGGDTIWASAYEAYSRLSPPVAKLLEGLSAYHEAKWFKDASQAYGHEVRTGERGHPLNKGDALEAVHPVIRTNPVTGWKGLFVNKEFTKRIVGISKDESDLLLEYLFKIVSQNHDLTVRFKWSVNNPPGIGDVAIWDNRSTFHSATFDYDKSLRVGDRVVSVGEKPYFDPESKDWREARGLPSFHEL</sequence>
<dbReference type="SUPFAM" id="SSF51197">
    <property type="entry name" value="Clavaminate synthase-like"/>
    <property type="match status" value="1"/>
</dbReference>
<organism evidence="7 8">
    <name type="scientific">Papiliotrema laurentii</name>
    <name type="common">Cryptococcus laurentii</name>
    <dbReference type="NCBI Taxonomy" id="5418"/>
    <lineage>
        <taxon>Eukaryota</taxon>
        <taxon>Fungi</taxon>
        <taxon>Dikarya</taxon>
        <taxon>Basidiomycota</taxon>
        <taxon>Agaricomycotina</taxon>
        <taxon>Tremellomycetes</taxon>
        <taxon>Tremellales</taxon>
        <taxon>Rhynchogastremaceae</taxon>
        <taxon>Papiliotrema</taxon>
    </lineage>
</organism>
<evidence type="ECO:0000259" key="6">
    <source>
        <dbReference type="Pfam" id="PF02668"/>
    </source>
</evidence>
<gene>
    <name evidence="7" type="ORF">DB88DRAFT_479161</name>
</gene>
<keyword evidence="4" id="KW-0560">Oxidoreductase</keyword>
<dbReference type="InterPro" id="IPR051323">
    <property type="entry name" value="AtsK-like"/>
</dbReference>
<comment type="caution">
    <text evidence="7">The sequence shown here is derived from an EMBL/GenBank/DDBJ whole genome shotgun (WGS) entry which is preliminary data.</text>
</comment>
<dbReference type="EMBL" id="JAODAN010000001">
    <property type="protein sequence ID" value="KAK1927762.1"/>
    <property type="molecule type" value="Genomic_DNA"/>
</dbReference>
<name>A0AAD9FXD3_PAPLA</name>
<keyword evidence="5" id="KW-0408">Iron</keyword>
<evidence type="ECO:0000256" key="5">
    <source>
        <dbReference type="ARBA" id="ARBA00023004"/>
    </source>
</evidence>
<keyword evidence="2" id="KW-0479">Metal-binding</keyword>
<evidence type="ECO:0000256" key="4">
    <source>
        <dbReference type="ARBA" id="ARBA00023002"/>
    </source>
</evidence>
<dbReference type="AlphaFoldDB" id="A0AAD9FXD3"/>
<evidence type="ECO:0000256" key="1">
    <source>
        <dbReference type="ARBA" id="ARBA00005896"/>
    </source>
</evidence>
<dbReference type="PANTHER" id="PTHR30468:SF10">
    <property type="entry name" value="TAUD_TFDA-LIKE DOMAIN-CONTAINING PROTEIN"/>
    <property type="match status" value="1"/>
</dbReference>
<dbReference type="Gene3D" id="3.60.130.10">
    <property type="entry name" value="Clavaminate synthase-like"/>
    <property type="match status" value="1"/>
</dbReference>
<proteinExistence type="inferred from homology"/>
<dbReference type="Proteomes" id="UP001182556">
    <property type="component" value="Unassembled WGS sequence"/>
</dbReference>